<dbReference type="InterPro" id="IPR021729">
    <property type="entry name" value="DUF3298"/>
</dbReference>
<sequence>MKLSATAAIIALIACSCNFSAKQPAVKSGITKDTLQYQYQTFKQRAEDCGSKPDSACTVVKIKYPVFKHQAALNDSVRLRLAAFFPLEKADTSWKVQTEKFMSAYKADKAGSANSDRPGMFYTLESEAVVVRQDSSLTTIQVDGYSYTGGAHGGEFTSFINWNTSEHKNISLDDVLKPDYWAPLNAVAEKLFRKQENLKPDASLKENYFFNDGKFSLNHNYLITPVGIRFLYNQYEIKPYAAGQTDLLIPYHNIKSLLKPGTVVSQYIKH</sequence>
<organism evidence="4 5">
    <name type="scientific">Mucilaginibacter straminoryzae</name>
    <dbReference type="NCBI Taxonomy" id="2932774"/>
    <lineage>
        <taxon>Bacteria</taxon>
        <taxon>Pseudomonadati</taxon>
        <taxon>Bacteroidota</taxon>
        <taxon>Sphingobacteriia</taxon>
        <taxon>Sphingobacteriales</taxon>
        <taxon>Sphingobacteriaceae</taxon>
        <taxon>Mucilaginibacter</taxon>
    </lineage>
</organism>
<feature type="chain" id="PRO_5040721084" evidence="1">
    <location>
        <begin position="22"/>
        <end position="270"/>
    </location>
</feature>
<evidence type="ECO:0000259" key="3">
    <source>
        <dbReference type="Pfam" id="PF13739"/>
    </source>
</evidence>
<dbReference type="RefSeq" id="WP_245129333.1">
    <property type="nucleotide sequence ID" value="NZ_JALJEJ010000003.1"/>
</dbReference>
<keyword evidence="5" id="KW-1185">Reference proteome</keyword>
<dbReference type="Pfam" id="PF13739">
    <property type="entry name" value="PdaC"/>
    <property type="match status" value="1"/>
</dbReference>
<dbReference type="AlphaFoldDB" id="A0A9X1X337"/>
<name>A0A9X1X337_9SPHI</name>
<feature type="domain" description="DUF3298" evidence="2">
    <location>
        <begin position="173"/>
        <end position="251"/>
    </location>
</feature>
<feature type="signal peptide" evidence="1">
    <location>
        <begin position="1"/>
        <end position="21"/>
    </location>
</feature>
<feature type="domain" description="Deacetylase PdaC" evidence="3">
    <location>
        <begin position="54"/>
        <end position="153"/>
    </location>
</feature>
<dbReference type="Proteomes" id="UP001139450">
    <property type="component" value="Unassembled WGS sequence"/>
</dbReference>
<dbReference type="PROSITE" id="PS51257">
    <property type="entry name" value="PROKAR_LIPOPROTEIN"/>
    <property type="match status" value="1"/>
</dbReference>
<comment type="caution">
    <text evidence="4">The sequence shown here is derived from an EMBL/GenBank/DDBJ whole genome shotgun (WGS) entry which is preliminary data.</text>
</comment>
<dbReference type="Gene3D" id="3.30.565.40">
    <property type="entry name" value="Fervidobacterium nodosum Rt17-B1 like"/>
    <property type="match status" value="1"/>
</dbReference>
<dbReference type="InterPro" id="IPR025303">
    <property type="entry name" value="PdaC"/>
</dbReference>
<evidence type="ECO:0000313" key="5">
    <source>
        <dbReference type="Proteomes" id="UP001139450"/>
    </source>
</evidence>
<reference evidence="4" key="1">
    <citation type="submission" date="2022-04" db="EMBL/GenBank/DDBJ databases">
        <title>Mucilaginibacter sp. RS28 isolated from freshwater.</title>
        <authorList>
            <person name="Ko S.-R."/>
        </authorList>
    </citation>
    <scope>NUCLEOTIDE SEQUENCE</scope>
    <source>
        <strain evidence="4">RS28</strain>
    </source>
</reference>
<proteinExistence type="predicted"/>
<dbReference type="InterPro" id="IPR037126">
    <property type="entry name" value="PdaC/RsiV-like_sf"/>
</dbReference>
<dbReference type="Gene3D" id="3.90.640.20">
    <property type="entry name" value="Heat-shock cognate protein, ATPase"/>
    <property type="match status" value="1"/>
</dbReference>
<dbReference type="EMBL" id="JALJEJ010000003">
    <property type="protein sequence ID" value="MCJ8209495.1"/>
    <property type="molecule type" value="Genomic_DNA"/>
</dbReference>
<evidence type="ECO:0000313" key="4">
    <source>
        <dbReference type="EMBL" id="MCJ8209495.1"/>
    </source>
</evidence>
<protein>
    <submittedName>
        <fullName evidence="4">DUF3298 and DUF4163 domain-containing protein</fullName>
    </submittedName>
</protein>
<gene>
    <name evidence="4" type="ORF">MUY27_07225</name>
</gene>
<evidence type="ECO:0000256" key="1">
    <source>
        <dbReference type="SAM" id="SignalP"/>
    </source>
</evidence>
<evidence type="ECO:0000259" key="2">
    <source>
        <dbReference type="Pfam" id="PF11738"/>
    </source>
</evidence>
<accession>A0A9X1X337</accession>
<dbReference type="Pfam" id="PF11738">
    <property type="entry name" value="DUF3298"/>
    <property type="match status" value="1"/>
</dbReference>
<keyword evidence="1" id="KW-0732">Signal</keyword>